<dbReference type="Proteomes" id="UP000539313">
    <property type="component" value="Unassembled WGS sequence"/>
</dbReference>
<evidence type="ECO:0000313" key="4">
    <source>
        <dbReference type="EMBL" id="MBA9003556.1"/>
    </source>
</evidence>
<proteinExistence type="predicted"/>
<keyword evidence="5" id="KW-1185">Reference proteome</keyword>
<reference evidence="4 5" key="1">
    <citation type="submission" date="2020-08" db="EMBL/GenBank/DDBJ databases">
        <title>Sequencing the genomes of 1000 actinobacteria strains.</title>
        <authorList>
            <person name="Klenk H.-P."/>
        </authorList>
    </citation>
    <scope>NUCLEOTIDE SEQUENCE [LARGE SCALE GENOMIC DNA]</scope>
    <source>
        <strain evidence="4 5">DSM 45823</strain>
    </source>
</reference>
<dbReference type="Pfam" id="PF00685">
    <property type="entry name" value="Sulfotransfer_1"/>
    <property type="match status" value="1"/>
</dbReference>
<dbReference type="PANTHER" id="PTHR10605:SF56">
    <property type="entry name" value="BIFUNCTIONAL HEPARAN SULFATE N-DEACETYLASE_N-SULFOTRANSFERASE"/>
    <property type="match status" value="1"/>
</dbReference>
<organism evidence="4 5">
    <name type="scientific">Thermomonospora cellulosilytica</name>
    <dbReference type="NCBI Taxonomy" id="1411118"/>
    <lineage>
        <taxon>Bacteria</taxon>
        <taxon>Bacillati</taxon>
        <taxon>Actinomycetota</taxon>
        <taxon>Actinomycetes</taxon>
        <taxon>Streptosporangiales</taxon>
        <taxon>Thermomonosporaceae</taxon>
        <taxon>Thermomonospora</taxon>
    </lineage>
</organism>
<dbReference type="SUPFAM" id="SSF52540">
    <property type="entry name" value="P-loop containing nucleoside triphosphate hydrolases"/>
    <property type="match status" value="1"/>
</dbReference>
<dbReference type="InterPro" id="IPR037359">
    <property type="entry name" value="NST/OST"/>
</dbReference>
<dbReference type="RefSeq" id="WP_312880995.1">
    <property type="nucleotide sequence ID" value="NZ_JACJII010000001.1"/>
</dbReference>
<feature type="domain" description="Sulfotransferase" evidence="3">
    <location>
        <begin position="33"/>
        <end position="240"/>
    </location>
</feature>
<sequence>MADSLPIARPLKDAARRGVRTIGRLTHEARMTPDFLIVGAQRCGTTSLFRYLREHPAILRDRLDKGVHYFDMHYDRGMAWYRGHFPLTATARMVQRRVGVRPQTFEASPFYMFHPLGPERIARDLPGVRLIAMVRDPVERAFSAHAQEVRRGFETEPFERALELEEARLAGEVEKMLADPHYLSFSVQHHAYRARGRYVEQLERMERLFGRDRIHVIDSHELSANPEAVYDRLLEFLGLPNLGYPTFERHNAAPRPAPMPESVRRELTEHFEPYDARLADWLGREPSWR</sequence>
<evidence type="ECO:0000313" key="5">
    <source>
        <dbReference type="Proteomes" id="UP000539313"/>
    </source>
</evidence>
<dbReference type="Gene3D" id="3.40.50.300">
    <property type="entry name" value="P-loop containing nucleotide triphosphate hydrolases"/>
    <property type="match status" value="1"/>
</dbReference>
<evidence type="ECO:0000259" key="3">
    <source>
        <dbReference type="Pfam" id="PF00685"/>
    </source>
</evidence>
<gene>
    <name evidence="4" type="ORF">HNR21_002438</name>
</gene>
<evidence type="ECO:0000256" key="2">
    <source>
        <dbReference type="ARBA" id="ARBA00023180"/>
    </source>
</evidence>
<dbReference type="InterPro" id="IPR000863">
    <property type="entry name" value="Sulfotransferase_dom"/>
</dbReference>
<keyword evidence="1" id="KW-0808">Transferase</keyword>
<dbReference type="InterPro" id="IPR027417">
    <property type="entry name" value="P-loop_NTPase"/>
</dbReference>
<comment type="caution">
    <text evidence="4">The sequence shown here is derived from an EMBL/GenBank/DDBJ whole genome shotgun (WGS) entry which is preliminary data.</text>
</comment>
<dbReference type="PANTHER" id="PTHR10605">
    <property type="entry name" value="HEPARAN SULFATE SULFOTRANSFERASE"/>
    <property type="match status" value="1"/>
</dbReference>
<dbReference type="GO" id="GO:0008146">
    <property type="term" value="F:sulfotransferase activity"/>
    <property type="evidence" value="ECO:0007669"/>
    <property type="project" value="InterPro"/>
</dbReference>
<evidence type="ECO:0000256" key="1">
    <source>
        <dbReference type="ARBA" id="ARBA00022679"/>
    </source>
</evidence>
<name>A0A7W3R8C5_9ACTN</name>
<accession>A0A7W3R8C5</accession>
<protein>
    <recommendedName>
        <fullName evidence="3">Sulfotransferase domain-containing protein</fullName>
    </recommendedName>
</protein>
<dbReference type="AlphaFoldDB" id="A0A7W3R8C5"/>
<dbReference type="EMBL" id="JACJII010000001">
    <property type="protein sequence ID" value="MBA9003556.1"/>
    <property type="molecule type" value="Genomic_DNA"/>
</dbReference>
<keyword evidence="2" id="KW-0325">Glycoprotein</keyword>